<dbReference type="CDD" id="cd00107">
    <property type="entry name" value="Knot1"/>
    <property type="match status" value="1"/>
</dbReference>
<feature type="chain" id="PRO_5033237800" description="Knottins-like domain-containing protein" evidence="1">
    <location>
        <begin position="21"/>
        <end position="67"/>
    </location>
</feature>
<gene>
    <name evidence="3" type="ORF">BRADI_5g02832v3</name>
</gene>
<evidence type="ECO:0000259" key="2">
    <source>
        <dbReference type="SMART" id="SM00505"/>
    </source>
</evidence>
<dbReference type="InterPro" id="IPR036574">
    <property type="entry name" value="Scorpion_toxin-like_sf"/>
</dbReference>
<dbReference type="Pfam" id="PF00304">
    <property type="entry name" value="Gamma-thionin"/>
    <property type="match status" value="1"/>
</dbReference>
<keyword evidence="1" id="KW-0732">Signal</keyword>
<evidence type="ECO:0000256" key="1">
    <source>
        <dbReference type="SAM" id="SignalP"/>
    </source>
</evidence>
<evidence type="ECO:0000313" key="4">
    <source>
        <dbReference type="EnsemblPlants" id="KQJ81746"/>
    </source>
</evidence>
<dbReference type="AlphaFoldDB" id="A0A0Q3GLW6"/>
<keyword evidence="5" id="KW-1185">Reference proteome</keyword>
<dbReference type="Proteomes" id="UP000008810">
    <property type="component" value="Chromosome 5"/>
</dbReference>
<dbReference type="EMBL" id="CM000884">
    <property type="protein sequence ID" value="KQJ81746.1"/>
    <property type="molecule type" value="Genomic_DNA"/>
</dbReference>
<dbReference type="Gramene" id="KQJ81746">
    <property type="protein sequence ID" value="KQJ81746"/>
    <property type="gene ID" value="BRADI_5g02832v3"/>
</dbReference>
<reference evidence="4" key="3">
    <citation type="submission" date="2018-08" db="UniProtKB">
        <authorList>
            <consortium name="EnsemblPlants"/>
        </authorList>
    </citation>
    <scope>IDENTIFICATION</scope>
    <source>
        <strain evidence="4">cv. Bd21</strain>
    </source>
</reference>
<reference evidence="3" key="2">
    <citation type="submission" date="2017-06" db="EMBL/GenBank/DDBJ databases">
        <title>WGS assembly of Brachypodium distachyon.</title>
        <authorList>
            <consortium name="The International Brachypodium Initiative"/>
            <person name="Lucas S."/>
            <person name="Harmon-Smith M."/>
            <person name="Lail K."/>
            <person name="Tice H."/>
            <person name="Grimwood J."/>
            <person name="Bruce D."/>
            <person name="Barry K."/>
            <person name="Shu S."/>
            <person name="Lindquist E."/>
            <person name="Wang M."/>
            <person name="Pitluck S."/>
            <person name="Vogel J.P."/>
            <person name="Garvin D.F."/>
            <person name="Mockler T.C."/>
            <person name="Schmutz J."/>
            <person name="Rokhsar D."/>
            <person name="Bevan M.W."/>
        </authorList>
    </citation>
    <scope>NUCLEOTIDE SEQUENCE</scope>
    <source>
        <strain evidence="3">Bd21</strain>
    </source>
</reference>
<reference evidence="3 4" key="1">
    <citation type="journal article" date="2010" name="Nature">
        <title>Genome sequencing and analysis of the model grass Brachypodium distachyon.</title>
        <authorList>
            <consortium name="International Brachypodium Initiative"/>
        </authorList>
    </citation>
    <scope>NUCLEOTIDE SEQUENCE [LARGE SCALE GENOMIC DNA]</scope>
    <source>
        <strain evidence="3 4">Bd21</strain>
    </source>
</reference>
<name>A0A0Q3GLW6_BRADI</name>
<dbReference type="InterPro" id="IPR003614">
    <property type="entry name" value="Knottins"/>
</dbReference>
<proteinExistence type="predicted"/>
<feature type="domain" description="Knottins-like" evidence="2">
    <location>
        <begin position="22"/>
        <end position="67"/>
    </location>
</feature>
<dbReference type="InParanoid" id="A0A0Q3GLW6"/>
<evidence type="ECO:0000313" key="5">
    <source>
        <dbReference type="Proteomes" id="UP000008810"/>
    </source>
</evidence>
<dbReference type="OrthoDB" id="683455at2759"/>
<dbReference type="GO" id="GO:0006952">
    <property type="term" value="P:defense response"/>
    <property type="evidence" value="ECO:0000318"/>
    <property type="project" value="GO_Central"/>
</dbReference>
<evidence type="ECO:0000313" key="3">
    <source>
        <dbReference type="EMBL" id="KQJ81746.1"/>
    </source>
</evidence>
<organism evidence="3">
    <name type="scientific">Brachypodium distachyon</name>
    <name type="common">Purple false brome</name>
    <name type="synonym">Trachynia distachya</name>
    <dbReference type="NCBI Taxonomy" id="15368"/>
    <lineage>
        <taxon>Eukaryota</taxon>
        <taxon>Viridiplantae</taxon>
        <taxon>Streptophyta</taxon>
        <taxon>Embryophyta</taxon>
        <taxon>Tracheophyta</taxon>
        <taxon>Spermatophyta</taxon>
        <taxon>Magnoliopsida</taxon>
        <taxon>Liliopsida</taxon>
        <taxon>Poales</taxon>
        <taxon>Poaceae</taxon>
        <taxon>BOP clade</taxon>
        <taxon>Pooideae</taxon>
        <taxon>Stipodae</taxon>
        <taxon>Brachypodieae</taxon>
        <taxon>Brachypodium</taxon>
    </lineage>
</organism>
<dbReference type="Gene3D" id="3.30.30.10">
    <property type="entry name" value="Knottin, scorpion toxin-like"/>
    <property type="match status" value="1"/>
</dbReference>
<accession>A0A0Q3GLW6</accession>
<dbReference type="SUPFAM" id="SSF57095">
    <property type="entry name" value="Scorpion toxin-like"/>
    <property type="match status" value="1"/>
</dbReference>
<dbReference type="EnsemblPlants" id="KQJ81746">
    <property type="protein sequence ID" value="KQJ81746"/>
    <property type="gene ID" value="BRADI_5g02832v3"/>
</dbReference>
<protein>
    <recommendedName>
        <fullName evidence="2">Knottins-like domain-containing protein</fullName>
    </recommendedName>
</protein>
<sequence length="67" mass="7422">MRSLDCQVVVLRSLVAPAAARECETESAKFEMLCMMHSHCPDVCVTEGFTGGKCSTWKLKCMCTKEC</sequence>
<dbReference type="SMART" id="SM00505">
    <property type="entry name" value="Knot1"/>
    <property type="match status" value="1"/>
</dbReference>
<feature type="signal peptide" evidence="1">
    <location>
        <begin position="1"/>
        <end position="20"/>
    </location>
</feature>